<evidence type="ECO:0000313" key="2">
    <source>
        <dbReference type="WBParaSite" id="JU765_v2.g19448.t1"/>
    </source>
</evidence>
<evidence type="ECO:0000313" key="1">
    <source>
        <dbReference type="Proteomes" id="UP000887576"/>
    </source>
</evidence>
<dbReference type="Proteomes" id="UP000887576">
    <property type="component" value="Unplaced"/>
</dbReference>
<reference evidence="2" key="1">
    <citation type="submission" date="2022-11" db="UniProtKB">
        <authorList>
            <consortium name="WormBaseParasite"/>
        </authorList>
    </citation>
    <scope>IDENTIFICATION</scope>
</reference>
<name>A0AC34QUF8_9BILA</name>
<sequence length="371" mass="42328">MLENSSGPTITTENSSNDDEYLLKQRRRVNDSQLKLPLLLSTPNQWPIVYSDNYNITCYGIEKLHPFDSEKWRKVFNILKDHGWLTNDNIYHPKEALEEDLLILHEKKYLKLLKCPCLAAKAIEVGVVAFLPSFLINKKLLQPMRYHVGGTVLSSYLALKHGWSINIGGGFHHASSNSGGGFCIYNDLSIAILFLLNDSTLKKKIKKVMIVDLDAHQGNGHERDFKTDKRVYIFDMFNYKIYPRDQEAKEGISKAIRLTSYTEDREYLNLLKKNLPEAITEFQPDIIFYNAGTDCYEDDPLGCLSLTKNGIIERDEYVFKTSRKNKMPIIMVTSGGYTNESAGIIAASLINLKEKNIIKIEPGFDDENVDE</sequence>
<dbReference type="WBParaSite" id="JU765_v2.g19448.t1">
    <property type="protein sequence ID" value="JU765_v2.g19448.t1"/>
    <property type="gene ID" value="JU765_v2.g19448"/>
</dbReference>
<protein>
    <submittedName>
        <fullName evidence="2">Histone deacetylase domain-containing protein</fullName>
    </submittedName>
</protein>
<accession>A0AC34QUF8</accession>
<organism evidence="1 2">
    <name type="scientific">Panagrolaimus sp. JU765</name>
    <dbReference type="NCBI Taxonomy" id="591449"/>
    <lineage>
        <taxon>Eukaryota</taxon>
        <taxon>Metazoa</taxon>
        <taxon>Ecdysozoa</taxon>
        <taxon>Nematoda</taxon>
        <taxon>Chromadorea</taxon>
        <taxon>Rhabditida</taxon>
        <taxon>Tylenchina</taxon>
        <taxon>Panagrolaimomorpha</taxon>
        <taxon>Panagrolaimoidea</taxon>
        <taxon>Panagrolaimidae</taxon>
        <taxon>Panagrolaimus</taxon>
    </lineage>
</organism>
<proteinExistence type="predicted"/>